<evidence type="ECO:0000256" key="1">
    <source>
        <dbReference type="SAM" id="MobiDB-lite"/>
    </source>
</evidence>
<dbReference type="OrthoDB" id="10317729at2759"/>
<evidence type="ECO:0000313" key="3">
    <source>
        <dbReference type="Proteomes" id="UP000236546"/>
    </source>
</evidence>
<proteinExistence type="predicted"/>
<gene>
    <name evidence="2" type="ORF">TGAMA5MH_07251</name>
</gene>
<dbReference type="Proteomes" id="UP000236546">
    <property type="component" value="Unassembled WGS sequence"/>
</dbReference>
<comment type="caution">
    <text evidence="2">The sequence shown here is derived from an EMBL/GenBank/DDBJ whole genome shotgun (WGS) entry which is preliminary data.</text>
</comment>
<feature type="region of interest" description="Disordered" evidence="1">
    <location>
        <begin position="42"/>
        <end position="68"/>
    </location>
</feature>
<dbReference type="AlphaFoldDB" id="A0A2K0T5K3"/>
<dbReference type="EMBL" id="MTYH01000060">
    <property type="protein sequence ID" value="PNP40811.1"/>
    <property type="molecule type" value="Genomic_DNA"/>
</dbReference>
<accession>A0A2K0T5K3</accession>
<reference evidence="2 3" key="1">
    <citation type="submission" date="2017-02" db="EMBL/GenBank/DDBJ databases">
        <title>Genomes of Trichoderma spp. with biocontrol activity.</title>
        <authorList>
            <person name="Gardiner D."/>
            <person name="Kazan K."/>
            <person name="Vos C."/>
            <person name="Harvey P."/>
        </authorList>
    </citation>
    <scope>NUCLEOTIDE SEQUENCE [LARGE SCALE GENOMIC DNA]</scope>
    <source>
        <strain evidence="2 3">A5MH</strain>
    </source>
</reference>
<name>A0A2K0T5K3_9HYPO</name>
<organism evidence="2 3">
    <name type="scientific">Trichoderma gamsii</name>
    <dbReference type="NCBI Taxonomy" id="398673"/>
    <lineage>
        <taxon>Eukaryota</taxon>
        <taxon>Fungi</taxon>
        <taxon>Dikarya</taxon>
        <taxon>Ascomycota</taxon>
        <taxon>Pezizomycotina</taxon>
        <taxon>Sordariomycetes</taxon>
        <taxon>Hypocreomycetidae</taxon>
        <taxon>Hypocreales</taxon>
        <taxon>Hypocreaceae</taxon>
        <taxon>Trichoderma</taxon>
    </lineage>
</organism>
<protein>
    <submittedName>
        <fullName evidence="2">Uncharacterized protein</fullName>
    </submittedName>
</protein>
<sequence>MTGLGHSRTEDKQSVVYLTEAEAEDVQSNAVSVTCYSSFDIMPEEDHHEGGPKQGSGGRLDIPADDVG</sequence>
<evidence type="ECO:0000313" key="2">
    <source>
        <dbReference type="EMBL" id="PNP40811.1"/>
    </source>
</evidence>